<protein>
    <submittedName>
        <fullName evidence="1">Uncharacterized protein</fullName>
    </submittedName>
</protein>
<dbReference type="AlphaFoldDB" id="A0A550J8C5"/>
<evidence type="ECO:0000313" key="2">
    <source>
        <dbReference type="Proteomes" id="UP000317155"/>
    </source>
</evidence>
<name>A0A550J8C5_9BACT</name>
<proteinExistence type="predicted"/>
<dbReference type="RefSeq" id="WP_092053601.1">
    <property type="nucleotide sequence ID" value="NZ_FOJJ01000002.1"/>
</dbReference>
<dbReference type="EMBL" id="VJVV01000010">
    <property type="protein sequence ID" value="TRO79497.1"/>
    <property type="molecule type" value="Genomic_DNA"/>
</dbReference>
<organism evidence="1 2">
    <name type="scientific">Trichloromonas acetexigens</name>
    <dbReference type="NCBI Taxonomy" id="38815"/>
    <lineage>
        <taxon>Bacteria</taxon>
        <taxon>Pseudomonadati</taxon>
        <taxon>Thermodesulfobacteriota</taxon>
        <taxon>Desulfuromonadia</taxon>
        <taxon>Desulfuromonadales</taxon>
        <taxon>Trichloromonadaceae</taxon>
        <taxon>Trichloromonas</taxon>
    </lineage>
</organism>
<evidence type="ECO:0000313" key="1">
    <source>
        <dbReference type="EMBL" id="TRO79497.1"/>
    </source>
</evidence>
<comment type="caution">
    <text evidence="1">The sequence shown here is derived from an EMBL/GenBank/DDBJ whole genome shotgun (WGS) entry which is preliminary data.</text>
</comment>
<gene>
    <name evidence="1" type="ORF">FL622_13225</name>
</gene>
<keyword evidence="2" id="KW-1185">Reference proteome</keyword>
<reference evidence="1 2" key="1">
    <citation type="submission" date="2019-07" db="EMBL/GenBank/DDBJ databases">
        <title>Insights of Desulfuromonas acetexigens electromicrobiology.</title>
        <authorList>
            <person name="Katuri K."/>
            <person name="Sapireddy V."/>
            <person name="Shaw D.R."/>
            <person name="Saikaly P."/>
        </authorList>
    </citation>
    <scope>NUCLEOTIDE SEQUENCE [LARGE SCALE GENOMIC DNA]</scope>
    <source>
        <strain evidence="1 2">2873</strain>
    </source>
</reference>
<dbReference type="OrthoDB" id="5509154at2"/>
<dbReference type="Proteomes" id="UP000317155">
    <property type="component" value="Unassembled WGS sequence"/>
</dbReference>
<accession>A0A550J8C5</accession>
<sequence length="165" mass="18031">MFQWDRNTLRLALPAERVLRLHRSLGDVQVALPGLQAQQAEAYVCVYAATQGARVAVVFHLRESRRLAFYRDDLESGSTLGVEEQRLAGLRFAESLGFLFDDSEIHLLTGLQRQQLWQSLPLFGGGLVEGTVSSSPERIGAVGGTRAGNGRERAVAALGRLLATL</sequence>